<gene>
    <name evidence="1" type="ORF">ADINL_2105</name>
</gene>
<proteinExistence type="predicted"/>
<comment type="caution">
    <text evidence="1">The sequence shown here is derived from an EMBL/GenBank/DDBJ whole genome shotgun (WGS) entry which is preliminary data.</text>
</comment>
<reference evidence="1 2" key="1">
    <citation type="journal article" date="2005" name="Int. J. Syst. Evol. Microbiol.">
        <title>Nitrincola lacisaponensis gen. nov., sp. nov., a novel alkaliphilic bacterium isolated from an alkaline, saline lake.</title>
        <authorList>
            <person name="Dimitriu P.A."/>
            <person name="Shukla S.K."/>
            <person name="Conradt J."/>
            <person name="Marquez M.C."/>
            <person name="Ventosa A."/>
            <person name="Maglia A."/>
            <person name="Peyton B.M."/>
            <person name="Pinkart H.C."/>
            <person name="Mormile M.R."/>
        </authorList>
    </citation>
    <scope>NUCLEOTIDE SEQUENCE [LARGE SCALE GENOMIC DNA]</scope>
    <source>
        <strain evidence="1 2">4CA</strain>
    </source>
</reference>
<evidence type="ECO:0000313" key="1">
    <source>
        <dbReference type="EMBL" id="KDE38976.1"/>
    </source>
</evidence>
<protein>
    <submittedName>
        <fullName evidence="1">Uncharacterized protein</fullName>
    </submittedName>
</protein>
<dbReference type="EMBL" id="JMSZ01000032">
    <property type="protein sequence ID" value="KDE38976.1"/>
    <property type="molecule type" value="Genomic_DNA"/>
</dbReference>
<accession>A0A063Y2L4</accession>
<evidence type="ECO:0000313" key="2">
    <source>
        <dbReference type="Proteomes" id="UP000027318"/>
    </source>
</evidence>
<dbReference type="STRING" id="267850.ADINL_2105"/>
<dbReference type="Proteomes" id="UP000027318">
    <property type="component" value="Unassembled WGS sequence"/>
</dbReference>
<name>A0A063Y2L4_9GAMM</name>
<keyword evidence="2" id="KW-1185">Reference proteome</keyword>
<dbReference type="AlphaFoldDB" id="A0A063Y2L4"/>
<organism evidence="1 2">
    <name type="scientific">Nitrincola lacisaponensis</name>
    <dbReference type="NCBI Taxonomy" id="267850"/>
    <lineage>
        <taxon>Bacteria</taxon>
        <taxon>Pseudomonadati</taxon>
        <taxon>Pseudomonadota</taxon>
        <taxon>Gammaproteobacteria</taxon>
        <taxon>Oceanospirillales</taxon>
        <taxon>Oceanospirillaceae</taxon>
        <taxon>Nitrincola</taxon>
    </lineage>
</organism>
<sequence>MLGLLWLVFVSTPLMAEVLTINTFQPEVRTGDRLFVNGLSEQAVLARFGEPRERLAPVGQPPISRWVYDDFTVYFEFNTALHAVVHRKNPRFTE</sequence>